<dbReference type="PANTHER" id="PTHR42823">
    <property type="entry name" value="ATP SYNTHASE SUBUNIT A, CHLOROPLASTIC"/>
    <property type="match status" value="1"/>
</dbReference>
<dbReference type="Pfam" id="PF00119">
    <property type="entry name" value="ATP-synt_A"/>
    <property type="match status" value="1"/>
</dbReference>
<dbReference type="AlphaFoldDB" id="A0A645CAH3"/>
<name>A0A645CAH3_9ZZZZ</name>
<proteinExistence type="predicted"/>
<evidence type="ECO:0000313" key="2">
    <source>
        <dbReference type="EMBL" id="MPM73931.1"/>
    </source>
</evidence>
<dbReference type="EMBL" id="VSSQ01025655">
    <property type="protein sequence ID" value="MPM73931.1"/>
    <property type="molecule type" value="Genomic_DNA"/>
</dbReference>
<feature type="transmembrane region" description="Helical" evidence="1">
    <location>
        <begin position="79"/>
        <end position="101"/>
    </location>
</feature>
<evidence type="ECO:0000256" key="1">
    <source>
        <dbReference type="SAM" id="Phobius"/>
    </source>
</evidence>
<feature type="transmembrane region" description="Helical" evidence="1">
    <location>
        <begin position="20"/>
        <end position="38"/>
    </location>
</feature>
<reference evidence="2" key="1">
    <citation type="submission" date="2019-08" db="EMBL/GenBank/DDBJ databases">
        <authorList>
            <person name="Kucharzyk K."/>
            <person name="Murdoch R.W."/>
            <person name="Higgins S."/>
            <person name="Loffler F."/>
        </authorList>
    </citation>
    <scope>NUCLEOTIDE SEQUENCE</scope>
</reference>
<keyword evidence="1" id="KW-0812">Transmembrane</keyword>
<keyword evidence="1" id="KW-0472">Membrane</keyword>
<dbReference type="GO" id="GO:0045259">
    <property type="term" value="C:proton-transporting ATP synthase complex"/>
    <property type="evidence" value="ECO:0007669"/>
    <property type="project" value="InterPro"/>
</dbReference>
<protein>
    <submittedName>
        <fullName evidence="2">ATP synthase subunit a</fullName>
    </submittedName>
</protein>
<dbReference type="GO" id="GO:0046933">
    <property type="term" value="F:proton-transporting ATP synthase activity, rotational mechanism"/>
    <property type="evidence" value="ECO:0007669"/>
    <property type="project" value="TreeGrafter"/>
</dbReference>
<keyword evidence="1" id="KW-1133">Transmembrane helix</keyword>
<dbReference type="GO" id="GO:0005886">
    <property type="term" value="C:plasma membrane"/>
    <property type="evidence" value="ECO:0007669"/>
    <property type="project" value="TreeGrafter"/>
</dbReference>
<dbReference type="InterPro" id="IPR045082">
    <property type="entry name" value="ATP_syn_F0_a_bact/chloroplast"/>
</dbReference>
<dbReference type="GO" id="GO:0042777">
    <property type="term" value="P:proton motive force-driven plasma membrane ATP synthesis"/>
    <property type="evidence" value="ECO:0007669"/>
    <property type="project" value="TreeGrafter"/>
</dbReference>
<gene>
    <name evidence="2" type="primary">atpB_28</name>
    <name evidence="2" type="ORF">SDC9_120916</name>
</gene>
<organism evidence="2">
    <name type="scientific">bioreactor metagenome</name>
    <dbReference type="NCBI Taxonomy" id="1076179"/>
    <lineage>
        <taxon>unclassified sequences</taxon>
        <taxon>metagenomes</taxon>
        <taxon>ecological metagenomes</taxon>
    </lineage>
</organism>
<dbReference type="InterPro" id="IPR000568">
    <property type="entry name" value="ATP_synth_F0_asu"/>
</dbReference>
<sequence length="105" mass="11872">MKYTQWVIEFANGFKISETVVTSWIIMVGLIIIAFLLTRNLQPVPTTKRQIMLEYAVGSLRGLIHGNMGDDIEKRMPNIFPYIGSLFLFFVCSNLIGLLGFKTIG</sequence>
<accession>A0A645CAH3</accession>
<comment type="caution">
    <text evidence="2">The sequence shown here is derived from an EMBL/GenBank/DDBJ whole genome shotgun (WGS) entry which is preliminary data.</text>
</comment>
<dbReference type="PANTHER" id="PTHR42823:SF3">
    <property type="entry name" value="ATP SYNTHASE SUBUNIT A, CHLOROPLASTIC"/>
    <property type="match status" value="1"/>
</dbReference>